<dbReference type="EMBL" id="CP011002">
    <property type="protein sequence ID" value="AKO65842.1"/>
    <property type="molecule type" value="Genomic_DNA"/>
</dbReference>
<feature type="domain" description="Histidine kinase/HSP90-like ATPase" evidence="2">
    <location>
        <begin position="17"/>
        <end position="121"/>
    </location>
</feature>
<accession>A0A0H4JBI6</accession>
<reference evidence="3 4" key="1">
    <citation type="submission" date="2015-03" db="EMBL/GenBank/DDBJ databases">
        <title>Comparative analysis of the OM43 clade including a novel species from Red Sea uncovers genomic and metabolic diversity among marine methylotrophs.</title>
        <authorList>
            <person name="Jimenez-Infante F."/>
            <person name="Ngugi D.K."/>
            <person name="Vinu M."/>
            <person name="Alam I."/>
            <person name="Kamau A."/>
            <person name="Blom J."/>
            <person name="Bajic V.B."/>
            <person name="Stingl U."/>
        </authorList>
    </citation>
    <scope>NUCLEOTIDE SEQUENCE [LARGE SCALE GENOMIC DNA]</scope>
    <source>
        <strain evidence="3 4">MBRSH7</strain>
    </source>
</reference>
<keyword evidence="1" id="KW-0808">Transferase</keyword>
<dbReference type="OrthoDB" id="4301723at2"/>
<keyword evidence="1" id="KW-0723">Serine/threonine-protein kinase</keyword>
<name>A0A0H4JBI6_9PROT</name>
<evidence type="ECO:0000313" key="4">
    <source>
        <dbReference type="Proteomes" id="UP000066549"/>
    </source>
</evidence>
<dbReference type="InterPro" id="IPR003594">
    <property type="entry name" value="HATPase_dom"/>
</dbReference>
<organism evidence="3 4">
    <name type="scientific">Methylophilales bacterium MBRS-H7</name>
    <dbReference type="NCBI Taxonomy" id="1623450"/>
    <lineage>
        <taxon>Bacteria</taxon>
        <taxon>Pseudomonadati</taxon>
        <taxon>Pseudomonadota</taxon>
        <taxon>Betaproteobacteria</taxon>
        <taxon>Nitrosomonadales</taxon>
        <taxon>OM43 clade</taxon>
    </lineage>
</organism>
<dbReference type="InterPro" id="IPR050267">
    <property type="entry name" value="Anti-sigma-factor_SerPK"/>
</dbReference>
<sequence length="125" mass="14451">MNKTFLTEHKLLHHSLRWLQENKDHFPAITDEVIIAVNEVLQNIYRHAYQLADGMQIDVTITNTEHGLRFDITDYAKPMDLSFLDQEHEPSEEGGMGLRLIKKVAQSFTIQYTGHGHLTQMEFSA</sequence>
<dbReference type="Pfam" id="PF13581">
    <property type="entry name" value="HATPase_c_2"/>
    <property type="match status" value="1"/>
</dbReference>
<dbReference type="SUPFAM" id="SSF55874">
    <property type="entry name" value="ATPase domain of HSP90 chaperone/DNA topoisomerase II/histidine kinase"/>
    <property type="match status" value="1"/>
</dbReference>
<dbReference type="PANTHER" id="PTHR35526:SF3">
    <property type="entry name" value="ANTI-SIGMA-F FACTOR RSBW"/>
    <property type="match status" value="1"/>
</dbReference>
<gene>
    <name evidence="3" type="ORF">VI33_03745</name>
</gene>
<evidence type="ECO:0000313" key="3">
    <source>
        <dbReference type="EMBL" id="AKO65842.1"/>
    </source>
</evidence>
<protein>
    <recommendedName>
        <fullName evidence="2">Histidine kinase/HSP90-like ATPase domain-containing protein</fullName>
    </recommendedName>
</protein>
<dbReference type="AlphaFoldDB" id="A0A0H4JBI6"/>
<dbReference type="Gene3D" id="3.30.565.10">
    <property type="entry name" value="Histidine kinase-like ATPase, C-terminal domain"/>
    <property type="match status" value="1"/>
</dbReference>
<evidence type="ECO:0000256" key="1">
    <source>
        <dbReference type="ARBA" id="ARBA00022527"/>
    </source>
</evidence>
<dbReference type="Proteomes" id="UP000066549">
    <property type="component" value="Chromosome"/>
</dbReference>
<keyword evidence="4" id="KW-1185">Reference proteome</keyword>
<proteinExistence type="predicted"/>
<evidence type="ECO:0000259" key="2">
    <source>
        <dbReference type="Pfam" id="PF13581"/>
    </source>
</evidence>
<dbReference type="GO" id="GO:0004674">
    <property type="term" value="F:protein serine/threonine kinase activity"/>
    <property type="evidence" value="ECO:0007669"/>
    <property type="project" value="UniProtKB-KW"/>
</dbReference>
<keyword evidence="1" id="KW-0418">Kinase</keyword>
<dbReference type="InterPro" id="IPR036890">
    <property type="entry name" value="HATPase_C_sf"/>
</dbReference>
<dbReference type="CDD" id="cd16936">
    <property type="entry name" value="HATPase_RsbW-like"/>
    <property type="match status" value="1"/>
</dbReference>
<dbReference type="PANTHER" id="PTHR35526">
    <property type="entry name" value="ANTI-SIGMA-F FACTOR RSBW-RELATED"/>
    <property type="match status" value="1"/>
</dbReference>